<dbReference type="EMBL" id="QCYY01000181">
    <property type="protein sequence ID" value="ROT85802.1"/>
    <property type="molecule type" value="Genomic_DNA"/>
</dbReference>
<evidence type="ECO:0000256" key="1">
    <source>
        <dbReference type="SAM" id="Coils"/>
    </source>
</evidence>
<dbReference type="OrthoDB" id="5583482at2759"/>
<evidence type="ECO:0000313" key="4">
    <source>
        <dbReference type="Proteomes" id="UP000283509"/>
    </source>
</evidence>
<comment type="caution">
    <text evidence="3">The sequence shown here is derived from an EMBL/GenBank/DDBJ whole genome shotgun (WGS) entry which is preliminary data.</text>
</comment>
<proteinExistence type="predicted"/>
<feature type="non-terminal residue" evidence="3">
    <location>
        <position position="668"/>
    </location>
</feature>
<evidence type="ECO:0008006" key="5">
    <source>
        <dbReference type="Google" id="ProtNLM"/>
    </source>
</evidence>
<name>A0A423UAS5_PENVA</name>
<reference evidence="3 4" key="1">
    <citation type="submission" date="2018-04" db="EMBL/GenBank/DDBJ databases">
        <authorList>
            <person name="Zhang X."/>
            <person name="Yuan J."/>
            <person name="Li F."/>
            <person name="Xiang J."/>
        </authorList>
    </citation>
    <scope>NUCLEOTIDE SEQUENCE [LARGE SCALE GENOMIC DNA]</scope>
    <source>
        <tissue evidence="3">Muscle</tissue>
    </source>
</reference>
<keyword evidence="1" id="KW-0175">Coiled coil</keyword>
<keyword evidence="4" id="KW-1185">Reference proteome</keyword>
<dbReference type="PANTHER" id="PTHR18911:SF5">
    <property type="entry name" value="COILED-COIL DOMAIN-CONTAINING PROTEIN 186"/>
    <property type="match status" value="1"/>
</dbReference>
<sequence>MCIQQVPEIEDLLTTTACSPDSGFEVSKIDVSSTSKENLMKMISSLLDECDTLKKEKTRLEGEVDRLEADQSAVVYTKQIETLEKTLAQAQADACSWQQRLKEAEENYLAENIKVRTDLTARLERMTKQYEAANKDKESMVIKYATSEREVIVARQQKEAVEKKMKEMEKEREQLLSKNKMLIGERARICQTLDTKVQKINSFQREVDRLKEEVSSREVKIKWAQTKLKSEMDAHKETQAKLDRALTKITKHEEELKSIKEEAEKVVRSTRDDENSRANVLDKQLKEEKARLIMERQVFEDRGSAFNKVSAELESLKTKHSALVEEATSLRSKVTTYESEREESEKLFTSLRQEVKNARQEAGDLNLQLSNSAHLQQQLQREREQLASATQENERLQTTNNELESDLLTCRQKEAELLAFTQKLTDKNVQIQSQLSALQSKTQLLELEHGELKSELENIKAQRNKIKADLTKENEMQNAQIEELTRQLAEKIEEMKQLTTKASDLENEIQVLKKKHNNSLKVSETRHLSRDAENYANVWNSMRAEMGVEMEMEGVAMGSRASSNASLNNIEYQSTNGSSPQSQENLPSLNDPLVTQQLLVDRIIKLQKSAAKKAEKIEFLEEHVAQLVSELKKKSRIIPNYIMKEEAGALANSASDTSKDLSSLSSSL</sequence>
<feature type="region of interest" description="Disordered" evidence="2">
    <location>
        <begin position="649"/>
        <end position="668"/>
    </location>
</feature>
<dbReference type="PANTHER" id="PTHR18911">
    <property type="entry name" value="CTCL TUMOR ANTIGEN HD-CL-01"/>
    <property type="match status" value="1"/>
</dbReference>
<gene>
    <name evidence="3" type="ORF">C7M84_006344</name>
</gene>
<dbReference type="STRING" id="6689.A0A423UAS5"/>
<dbReference type="Proteomes" id="UP000283509">
    <property type="component" value="Unassembled WGS sequence"/>
</dbReference>
<feature type="coiled-coil region" evidence="1">
    <location>
        <begin position="36"/>
        <end position="413"/>
    </location>
</feature>
<evidence type="ECO:0000313" key="3">
    <source>
        <dbReference type="EMBL" id="ROT85802.1"/>
    </source>
</evidence>
<feature type="coiled-coil region" evidence="1">
    <location>
        <begin position="603"/>
        <end position="637"/>
    </location>
</feature>
<feature type="region of interest" description="Disordered" evidence="2">
    <location>
        <begin position="570"/>
        <end position="589"/>
    </location>
</feature>
<dbReference type="GO" id="GO:0005802">
    <property type="term" value="C:trans-Golgi network"/>
    <property type="evidence" value="ECO:0007669"/>
    <property type="project" value="TreeGrafter"/>
</dbReference>
<feature type="coiled-coil region" evidence="1">
    <location>
        <begin position="442"/>
        <end position="522"/>
    </location>
</feature>
<protein>
    <recommendedName>
        <fullName evidence="5">Coiled-coil domain-containing protein 186</fullName>
    </recommendedName>
</protein>
<dbReference type="GO" id="GO:0099518">
    <property type="term" value="P:vesicle cytoskeletal trafficking"/>
    <property type="evidence" value="ECO:0007669"/>
    <property type="project" value="TreeGrafter"/>
</dbReference>
<dbReference type="GO" id="GO:0031267">
    <property type="term" value="F:small GTPase binding"/>
    <property type="evidence" value="ECO:0007669"/>
    <property type="project" value="TreeGrafter"/>
</dbReference>
<accession>A0A423UAS5</accession>
<feature type="compositionally biased region" description="Low complexity" evidence="2">
    <location>
        <begin position="653"/>
        <end position="668"/>
    </location>
</feature>
<reference evidence="3 4" key="2">
    <citation type="submission" date="2019-01" db="EMBL/GenBank/DDBJ databases">
        <title>The decoding of complex shrimp genome reveals the adaptation for benthos swimmer, frequently molting mechanism and breeding impact on genome.</title>
        <authorList>
            <person name="Sun Y."/>
            <person name="Gao Y."/>
            <person name="Yu Y."/>
        </authorList>
    </citation>
    <scope>NUCLEOTIDE SEQUENCE [LARGE SCALE GENOMIC DNA]</scope>
    <source>
        <tissue evidence="3">Muscle</tissue>
    </source>
</reference>
<evidence type="ECO:0000256" key="2">
    <source>
        <dbReference type="SAM" id="MobiDB-lite"/>
    </source>
</evidence>
<organism evidence="3 4">
    <name type="scientific">Penaeus vannamei</name>
    <name type="common">Whiteleg shrimp</name>
    <name type="synonym">Litopenaeus vannamei</name>
    <dbReference type="NCBI Taxonomy" id="6689"/>
    <lineage>
        <taxon>Eukaryota</taxon>
        <taxon>Metazoa</taxon>
        <taxon>Ecdysozoa</taxon>
        <taxon>Arthropoda</taxon>
        <taxon>Crustacea</taxon>
        <taxon>Multicrustacea</taxon>
        <taxon>Malacostraca</taxon>
        <taxon>Eumalacostraca</taxon>
        <taxon>Eucarida</taxon>
        <taxon>Decapoda</taxon>
        <taxon>Dendrobranchiata</taxon>
        <taxon>Penaeoidea</taxon>
        <taxon>Penaeidae</taxon>
        <taxon>Penaeus</taxon>
    </lineage>
</organism>
<dbReference type="AlphaFoldDB" id="A0A423UAS5"/>
<dbReference type="InterPro" id="IPR038830">
    <property type="entry name" value="CCDC186"/>
</dbReference>